<dbReference type="Pfam" id="PF12627">
    <property type="entry name" value="PolyA_pol_RNAbd"/>
    <property type="match status" value="1"/>
</dbReference>
<dbReference type="InterPro" id="IPR002646">
    <property type="entry name" value="PolA_pol_head_dom"/>
</dbReference>
<keyword evidence="2 8" id="KW-0808">Transferase</keyword>
<organism evidence="12 13">
    <name type="scientific">Crateriforma conspicua</name>
    <dbReference type="NCBI Taxonomy" id="2527996"/>
    <lineage>
        <taxon>Bacteria</taxon>
        <taxon>Pseudomonadati</taxon>
        <taxon>Planctomycetota</taxon>
        <taxon>Planctomycetia</taxon>
        <taxon>Planctomycetales</taxon>
        <taxon>Planctomycetaceae</taxon>
        <taxon>Crateriforma</taxon>
    </lineage>
</organism>
<protein>
    <submittedName>
        <fullName evidence="12">tRNA nucleotidyltransferase/poly(A) polymerase</fullName>
        <ecNumber evidence="12">2.7.7.72</ecNumber>
    </submittedName>
</protein>
<feature type="domain" description="Poly A polymerase head" evidence="10">
    <location>
        <begin position="39"/>
        <end position="176"/>
    </location>
</feature>
<evidence type="ECO:0000256" key="4">
    <source>
        <dbReference type="ARBA" id="ARBA00022695"/>
    </source>
</evidence>
<evidence type="ECO:0000256" key="7">
    <source>
        <dbReference type="ARBA" id="ARBA00022842"/>
    </source>
</evidence>
<dbReference type="Gene3D" id="3.30.460.10">
    <property type="entry name" value="Beta Polymerase, domain 2"/>
    <property type="match status" value="1"/>
</dbReference>
<dbReference type="Proteomes" id="UP000316476">
    <property type="component" value="Unassembled WGS sequence"/>
</dbReference>
<dbReference type="RefSeq" id="WP_197136914.1">
    <property type="nucleotide sequence ID" value="NZ_SJPZ01000001.1"/>
</dbReference>
<dbReference type="GO" id="GO:0000166">
    <property type="term" value="F:nucleotide binding"/>
    <property type="evidence" value="ECO:0007669"/>
    <property type="project" value="UniProtKB-KW"/>
</dbReference>
<evidence type="ECO:0000259" key="11">
    <source>
        <dbReference type="Pfam" id="PF12627"/>
    </source>
</evidence>
<accession>A0A5C6FWL2</accession>
<feature type="region of interest" description="Disordered" evidence="9">
    <location>
        <begin position="92"/>
        <end position="136"/>
    </location>
</feature>
<dbReference type="GO" id="GO:0000049">
    <property type="term" value="F:tRNA binding"/>
    <property type="evidence" value="ECO:0007669"/>
    <property type="project" value="TreeGrafter"/>
</dbReference>
<keyword evidence="6" id="KW-0547">Nucleotide-binding</keyword>
<dbReference type="Gene3D" id="1.10.3090.10">
    <property type="entry name" value="cca-adding enzyme, domain 2"/>
    <property type="match status" value="1"/>
</dbReference>
<keyword evidence="7" id="KW-0460">Magnesium</keyword>
<evidence type="ECO:0000256" key="8">
    <source>
        <dbReference type="RuleBase" id="RU003953"/>
    </source>
</evidence>
<dbReference type="GO" id="GO:0004810">
    <property type="term" value="F:CCA tRNA nucleotidyltransferase activity"/>
    <property type="evidence" value="ECO:0007669"/>
    <property type="project" value="UniProtKB-EC"/>
</dbReference>
<dbReference type="InterPro" id="IPR050264">
    <property type="entry name" value="Bact_CCA-adding_enz_type3_sf"/>
</dbReference>
<dbReference type="PANTHER" id="PTHR46173:SF1">
    <property type="entry name" value="CCA TRNA NUCLEOTIDYLTRANSFERASE 1, MITOCHONDRIAL"/>
    <property type="match status" value="1"/>
</dbReference>
<comment type="caution">
    <text evidence="12">The sequence shown here is derived from an EMBL/GenBank/DDBJ whole genome shotgun (WGS) entry which is preliminary data.</text>
</comment>
<keyword evidence="4 12" id="KW-0548">Nucleotidyltransferase</keyword>
<dbReference type="GO" id="GO:0008033">
    <property type="term" value="P:tRNA processing"/>
    <property type="evidence" value="ECO:0007669"/>
    <property type="project" value="UniProtKB-KW"/>
</dbReference>
<dbReference type="InterPro" id="IPR043519">
    <property type="entry name" value="NT_sf"/>
</dbReference>
<comment type="similarity">
    <text evidence="8">Belongs to the tRNA nucleotidyltransferase/poly(A) polymerase family.</text>
</comment>
<keyword evidence="5" id="KW-0479">Metal-binding</keyword>
<keyword evidence="8" id="KW-0694">RNA-binding</keyword>
<gene>
    <name evidence="12" type="ORF">V7x_23370</name>
</gene>
<proteinExistence type="inferred from homology"/>
<evidence type="ECO:0000313" key="12">
    <source>
        <dbReference type="EMBL" id="TWU66766.1"/>
    </source>
</evidence>
<evidence type="ECO:0000256" key="5">
    <source>
        <dbReference type="ARBA" id="ARBA00022723"/>
    </source>
</evidence>
<dbReference type="PANTHER" id="PTHR46173">
    <property type="entry name" value="CCA TRNA NUCLEOTIDYLTRANSFERASE 1, MITOCHONDRIAL"/>
    <property type="match status" value="1"/>
</dbReference>
<evidence type="ECO:0000256" key="9">
    <source>
        <dbReference type="SAM" id="MobiDB-lite"/>
    </source>
</evidence>
<dbReference type="InterPro" id="IPR032828">
    <property type="entry name" value="PolyA_RNA-bd"/>
</dbReference>
<keyword evidence="3" id="KW-0819">tRNA processing</keyword>
<comment type="cofactor">
    <cofactor evidence="1">
        <name>Mg(2+)</name>
        <dbReference type="ChEBI" id="CHEBI:18420"/>
    </cofactor>
</comment>
<dbReference type="SUPFAM" id="SSF81891">
    <property type="entry name" value="Poly A polymerase C-terminal region-like"/>
    <property type="match status" value="1"/>
</dbReference>
<dbReference type="AlphaFoldDB" id="A0A5C6FWL2"/>
<reference evidence="12 13" key="1">
    <citation type="submission" date="2019-02" db="EMBL/GenBank/DDBJ databases">
        <title>Deep-cultivation of Planctomycetes and their phenomic and genomic characterization uncovers novel biology.</title>
        <authorList>
            <person name="Wiegand S."/>
            <person name="Jogler M."/>
            <person name="Boedeker C."/>
            <person name="Pinto D."/>
            <person name="Vollmers J."/>
            <person name="Rivas-Marin E."/>
            <person name="Kohn T."/>
            <person name="Peeters S.H."/>
            <person name="Heuer A."/>
            <person name="Rast P."/>
            <person name="Oberbeckmann S."/>
            <person name="Bunk B."/>
            <person name="Jeske O."/>
            <person name="Meyerdierks A."/>
            <person name="Storesund J.E."/>
            <person name="Kallscheuer N."/>
            <person name="Luecker S."/>
            <person name="Lage O.M."/>
            <person name="Pohl T."/>
            <person name="Merkel B.J."/>
            <person name="Hornburger P."/>
            <person name="Mueller R.-W."/>
            <person name="Bruemmer F."/>
            <person name="Labrenz M."/>
            <person name="Spormann A.M."/>
            <person name="Op Den Camp H."/>
            <person name="Overmann J."/>
            <person name="Amann R."/>
            <person name="Jetten M.S.M."/>
            <person name="Mascher T."/>
            <person name="Medema M.H."/>
            <person name="Devos D.P."/>
            <person name="Kaster A.-K."/>
            <person name="Ovreas L."/>
            <person name="Rohde M."/>
            <person name="Galperin M.Y."/>
            <person name="Jogler C."/>
        </authorList>
    </citation>
    <scope>NUCLEOTIDE SEQUENCE [LARGE SCALE GENOMIC DNA]</scope>
    <source>
        <strain evidence="12 13">V7</strain>
    </source>
</reference>
<name>A0A5C6FWL2_9PLAN</name>
<evidence type="ECO:0000259" key="10">
    <source>
        <dbReference type="Pfam" id="PF01743"/>
    </source>
</evidence>
<evidence type="ECO:0000256" key="6">
    <source>
        <dbReference type="ARBA" id="ARBA00022741"/>
    </source>
</evidence>
<feature type="region of interest" description="Disordered" evidence="9">
    <location>
        <begin position="424"/>
        <end position="459"/>
    </location>
</feature>
<feature type="domain" description="tRNA nucleotidyltransferase/poly(A) polymerase RNA and SrmB- binding" evidence="11">
    <location>
        <begin position="203"/>
        <end position="262"/>
    </location>
</feature>
<dbReference type="EMBL" id="SJPZ01000001">
    <property type="protein sequence ID" value="TWU66766.1"/>
    <property type="molecule type" value="Genomic_DNA"/>
</dbReference>
<evidence type="ECO:0000256" key="1">
    <source>
        <dbReference type="ARBA" id="ARBA00001946"/>
    </source>
</evidence>
<evidence type="ECO:0000256" key="3">
    <source>
        <dbReference type="ARBA" id="ARBA00022694"/>
    </source>
</evidence>
<sequence>MTDPASKNAPSTLALPLDCPRAAEAIRIIRTLDEHGFVAYLAGGCVRDLLLGIRPKDYDVATDATPPMVRKVFGRNRTLAFGASFGVIGVLPGHRKDESDPPSTGAVPREPTEVATFRSDGSYSDGRRPDSVHYGNAPADAARRDFTINGLFYDPKTRQVIDYVDGQADLRRRRLRTIGDPEQRFAEDRLRMLRAVRFATTLGFDVDASTMDAVRLHAGEVGDVSAERIGAEMRKTLASDRAAMGLDLLIDSGLATKVWPELPAARSDRWRQRLASIERGPDDLPSALSPFVVALAVTLTTFDDPDAVLQRLKDRWRLSTEEIRATTTALKDHSMLAKSADAAWSDLQPRLVDRDIGTTLAVAAAVVRSDRTDRSGIRRCEDALRLPTAELDPPPLVTGKDLKKRGWTPGPHFKHWLTKIRRDQLDGRMKSRDDAEAWLETQHREQGDLDADGRASKEG</sequence>
<dbReference type="Pfam" id="PF01743">
    <property type="entry name" value="PolyA_pol"/>
    <property type="match status" value="1"/>
</dbReference>
<dbReference type="GO" id="GO:0046872">
    <property type="term" value="F:metal ion binding"/>
    <property type="evidence" value="ECO:0007669"/>
    <property type="project" value="UniProtKB-KW"/>
</dbReference>
<evidence type="ECO:0000313" key="13">
    <source>
        <dbReference type="Proteomes" id="UP000316476"/>
    </source>
</evidence>
<dbReference type="SUPFAM" id="SSF81301">
    <property type="entry name" value="Nucleotidyltransferase"/>
    <property type="match status" value="1"/>
</dbReference>
<evidence type="ECO:0000256" key="2">
    <source>
        <dbReference type="ARBA" id="ARBA00022679"/>
    </source>
</evidence>
<dbReference type="CDD" id="cd05398">
    <property type="entry name" value="NT_ClassII-CCAase"/>
    <property type="match status" value="1"/>
</dbReference>
<dbReference type="EC" id="2.7.7.72" evidence="12"/>